<evidence type="ECO:0000313" key="3">
    <source>
        <dbReference type="Proteomes" id="UP000593564"/>
    </source>
</evidence>
<feature type="compositionally biased region" description="Basic and acidic residues" evidence="1">
    <location>
        <begin position="148"/>
        <end position="157"/>
    </location>
</feature>
<dbReference type="AlphaFoldDB" id="A0A7J7I2Z1"/>
<keyword evidence="3" id="KW-1185">Reference proteome</keyword>
<organism evidence="2 3">
    <name type="scientific">Camellia sinensis</name>
    <name type="common">Tea plant</name>
    <name type="synonym">Thea sinensis</name>
    <dbReference type="NCBI Taxonomy" id="4442"/>
    <lineage>
        <taxon>Eukaryota</taxon>
        <taxon>Viridiplantae</taxon>
        <taxon>Streptophyta</taxon>
        <taxon>Embryophyta</taxon>
        <taxon>Tracheophyta</taxon>
        <taxon>Spermatophyta</taxon>
        <taxon>Magnoliopsida</taxon>
        <taxon>eudicotyledons</taxon>
        <taxon>Gunneridae</taxon>
        <taxon>Pentapetalae</taxon>
        <taxon>asterids</taxon>
        <taxon>Ericales</taxon>
        <taxon>Theaceae</taxon>
        <taxon>Camellia</taxon>
    </lineage>
</organism>
<protein>
    <submittedName>
        <fullName evidence="2">Uncharacterized protein</fullName>
    </submittedName>
</protein>
<sequence>MGWIKNALFKKISKRQEEKKSENVAVDGIDNLADAHVKGSSGDYMKTGIPKLQGQHGHVQLEPFGDRTTHYFNRRSPTRRPKKTYSQTTLKEKIDFTERANRFRGRDVFGDRFRAEEVDRFRGRDVSRSISRERRVWRAFNHSPIEASEKAARENRKPFTQPVGNKLDQPPFQIQYSATQQKPNTTTEIDLYCQ</sequence>
<evidence type="ECO:0000313" key="2">
    <source>
        <dbReference type="EMBL" id="KAF5959115.1"/>
    </source>
</evidence>
<dbReference type="Proteomes" id="UP000593564">
    <property type="component" value="Unassembled WGS sequence"/>
</dbReference>
<name>A0A7J7I2Z1_CAMSI</name>
<feature type="region of interest" description="Disordered" evidence="1">
    <location>
        <begin position="148"/>
        <end position="170"/>
    </location>
</feature>
<gene>
    <name evidence="2" type="ORF">HYC85_000324</name>
</gene>
<proteinExistence type="predicted"/>
<reference evidence="2 3" key="2">
    <citation type="submission" date="2020-07" db="EMBL/GenBank/DDBJ databases">
        <title>Genome assembly of wild tea tree DASZ reveals pedigree and selection history of tea varieties.</title>
        <authorList>
            <person name="Zhang W."/>
        </authorList>
    </citation>
    <scope>NUCLEOTIDE SEQUENCE [LARGE SCALE GENOMIC DNA]</scope>
    <source>
        <strain evidence="3">cv. G240</strain>
        <tissue evidence="2">Leaf</tissue>
    </source>
</reference>
<comment type="caution">
    <text evidence="2">The sequence shown here is derived from an EMBL/GenBank/DDBJ whole genome shotgun (WGS) entry which is preliminary data.</text>
</comment>
<accession>A0A7J7I2Z1</accession>
<reference evidence="3" key="1">
    <citation type="journal article" date="2020" name="Nat. Commun.">
        <title>Genome assembly of wild tea tree DASZ reveals pedigree and selection history of tea varieties.</title>
        <authorList>
            <person name="Zhang W."/>
            <person name="Zhang Y."/>
            <person name="Qiu H."/>
            <person name="Guo Y."/>
            <person name="Wan H."/>
            <person name="Zhang X."/>
            <person name="Scossa F."/>
            <person name="Alseekh S."/>
            <person name="Zhang Q."/>
            <person name="Wang P."/>
            <person name="Xu L."/>
            <person name="Schmidt M.H."/>
            <person name="Jia X."/>
            <person name="Li D."/>
            <person name="Zhu A."/>
            <person name="Guo F."/>
            <person name="Chen W."/>
            <person name="Ni D."/>
            <person name="Usadel B."/>
            <person name="Fernie A.R."/>
            <person name="Wen W."/>
        </authorList>
    </citation>
    <scope>NUCLEOTIDE SEQUENCE [LARGE SCALE GENOMIC DNA]</scope>
    <source>
        <strain evidence="3">cv. G240</strain>
    </source>
</reference>
<dbReference type="EMBL" id="JACBKZ010000001">
    <property type="protein sequence ID" value="KAF5959115.1"/>
    <property type="molecule type" value="Genomic_DNA"/>
</dbReference>
<evidence type="ECO:0000256" key="1">
    <source>
        <dbReference type="SAM" id="MobiDB-lite"/>
    </source>
</evidence>